<accession>A0A8J3TBN5</accession>
<dbReference type="InterPro" id="IPR036950">
    <property type="entry name" value="PBP_transglycosylase"/>
</dbReference>
<evidence type="ECO:0008006" key="18">
    <source>
        <dbReference type="Google" id="ProtNLM"/>
    </source>
</evidence>
<keyword evidence="11" id="KW-0961">Cell wall biogenesis/degradation</keyword>
<dbReference type="GO" id="GO:0030288">
    <property type="term" value="C:outer membrane-bounded periplasmic space"/>
    <property type="evidence" value="ECO:0007669"/>
    <property type="project" value="TreeGrafter"/>
</dbReference>
<protein>
    <recommendedName>
        <fullName evidence="18">Penicillin-insensitive transglycosylase</fullName>
    </recommendedName>
</protein>
<proteinExistence type="inferred from homology"/>
<dbReference type="GO" id="GO:0008658">
    <property type="term" value="F:penicillin binding"/>
    <property type="evidence" value="ECO:0007669"/>
    <property type="project" value="InterPro"/>
</dbReference>
<dbReference type="Gene3D" id="1.10.3810.10">
    <property type="entry name" value="Biosynthetic peptidoglycan transglycosylase-like"/>
    <property type="match status" value="1"/>
</dbReference>
<comment type="similarity">
    <text evidence="1">In the C-terminal section; belongs to the transpeptidase family.</text>
</comment>
<dbReference type="InterPro" id="IPR001264">
    <property type="entry name" value="Glyco_trans_51"/>
</dbReference>
<evidence type="ECO:0000256" key="2">
    <source>
        <dbReference type="ARBA" id="ARBA00007739"/>
    </source>
</evidence>
<reference evidence="16" key="1">
    <citation type="submission" date="2021-01" db="EMBL/GenBank/DDBJ databases">
        <title>Whole genome shotgun sequence of Planosporangium mesophilum NBRC 109066.</title>
        <authorList>
            <person name="Komaki H."/>
            <person name="Tamura T."/>
        </authorList>
    </citation>
    <scope>NUCLEOTIDE SEQUENCE</scope>
    <source>
        <strain evidence="16">NBRC 109066</strain>
    </source>
</reference>
<keyword evidence="6" id="KW-0808">Transferase</keyword>
<name>A0A8J3TBN5_9ACTN</name>
<dbReference type="EMBL" id="BOON01000028">
    <property type="protein sequence ID" value="GII23349.1"/>
    <property type="molecule type" value="Genomic_DNA"/>
</dbReference>
<dbReference type="InterPro" id="IPR023346">
    <property type="entry name" value="Lysozyme-like_dom_sf"/>
</dbReference>
<dbReference type="PANTHER" id="PTHR32282:SF33">
    <property type="entry name" value="PEPTIDOGLYCAN GLYCOSYLTRANSFERASE"/>
    <property type="match status" value="1"/>
</dbReference>
<dbReference type="GO" id="GO:0008955">
    <property type="term" value="F:peptidoglycan glycosyltransferase activity"/>
    <property type="evidence" value="ECO:0007669"/>
    <property type="project" value="UniProtKB-EC"/>
</dbReference>
<evidence type="ECO:0000259" key="15">
    <source>
        <dbReference type="Pfam" id="PF00912"/>
    </source>
</evidence>
<dbReference type="FunFam" id="1.10.3810.10:FF:000001">
    <property type="entry name" value="Penicillin-binding protein 1A"/>
    <property type="match status" value="1"/>
</dbReference>
<dbReference type="PANTHER" id="PTHR32282">
    <property type="entry name" value="BINDING PROTEIN TRANSPEPTIDASE, PUTATIVE-RELATED"/>
    <property type="match status" value="1"/>
</dbReference>
<dbReference type="AlphaFoldDB" id="A0A8J3TBN5"/>
<evidence type="ECO:0000313" key="16">
    <source>
        <dbReference type="EMBL" id="GII23349.1"/>
    </source>
</evidence>
<dbReference type="Pfam" id="PF00905">
    <property type="entry name" value="Transpeptidase"/>
    <property type="match status" value="1"/>
</dbReference>
<keyword evidence="8" id="KW-0133">Cell shape</keyword>
<keyword evidence="9" id="KW-0573">Peptidoglycan synthesis</keyword>
<dbReference type="SUPFAM" id="SSF56601">
    <property type="entry name" value="beta-lactamase/transpeptidase-like"/>
    <property type="match status" value="1"/>
</dbReference>
<evidence type="ECO:0000256" key="1">
    <source>
        <dbReference type="ARBA" id="ARBA00007090"/>
    </source>
</evidence>
<evidence type="ECO:0000256" key="13">
    <source>
        <dbReference type="ARBA" id="ARBA00049902"/>
    </source>
</evidence>
<evidence type="ECO:0000313" key="17">
    <source>
        <dbReference type="Proteomes" id="UP000599074"/>
    </source>
</evidence>
<organism evidence="16 17">
    <name type="scientific">Planosporangium mesophilum</name>
    <dbReference type="NCBI Taxonomy" id="689768"/>
    <lineage>
        <taxon>Bacteria</taxon>
        <taxon>Bacillati</taxon>
        <taxon>Actinomycetota</taxon>
        <taxon>Actinomycetes</taxon>
        <taxon>Micromonosporales</taxon>
        <taxon>Micromonosporaceae</taxon>
        <taxon>Planosporangium</taxon>
    </lineage>
</organism>
<dbReference type="GO" id="GO:0006508">
    <property type="term" value="P:proteolysis"/>
    <property type="evidence" value="ECO:0007669"/>
    <property type="project" value="UniProtKB-KW"/>
</dbReference>
<keyword evidence="5" id="KW-0328">Glycosyltransferase</keyword>
<sequence>MRLRPIALLLIMCGLVGGLLVTAVLPSTTLVGLAGGWLVSLPRSLQAPPSQQASYVYANDGKTLITTFYDQNRRNVGLADIAPVMQQAIVAAEDTRFYQHHGVDVKGMARALVSNVRTGQAGQGGSTLTMQYVRNVLKNDPALTPQQRQAATAGTPLRKVQEMRYATALERKLSKQDILDRYLNIAYFGHGAYGIDAASHTYFGKPPSQLGLGESALLAGLVQSPDAYDPISGDRAGALARRSYVLDAMAKMKDVSTGEAATAKAEPLALHPQQQPNNCTAVPAAHNDWGFFCDYFHQWWKAQPQFGATVADRERALNAGGYTIVTSLDPSIQATAQEQSLSVYGYDSPRVLPMAVVQPGTGRVTAMAVNRHYSLDANPNGQSYPNTVNQLVAGGGGVNGYQAGSTFKLFTMLAALSSGTPLNTTFDAQSPFVTKWPASGDGSCDGYWCPVDANPAWMDGQRTMWGGYGRSVNTYFVWLEQQVGPQNAVAMAQRLGITFRSPSDAALAANPDSWGAFTLGVSDTTPLDLANAYATVAAGGTYCAPLPVASITDASGHRVAAADPTCRRAVSADVAAAAADAARCPVGQESAYNRCDGGTAPEVSAILGGRPVAGKTGSSDGSATETFVGFTPQLAAAGIATNPENPQDHVGGSVSARVNRAVATTLATALNGQPYQDFPVPSNEIAFGGRG</sequence>
<keyword evidence="17" id="KW-1185">Reference proteome</keyword>
<evidence type="ECO:0000256" key="9">
    <source>
        <dbReference type="ARBA" id="ARBA00022984"/>
    </source>
</evidence>
<evidence type="ECO:0000256" key="11">
    <source>
        <dbReference type="ARBA" id="ARBA00023316"/>
    </source>
</evidence>
<feature type="domain" description="Glycosyl transferase family 51" evidence="15">
    <location>
        <begin position="63"/>
        <end position="249"/>
    </location>
</feature>
<keyword evidence="4" id="KW-0645">Protease</keyword>
<dbReference type="GO" id="GO:0009002">
    <property type="term" value="F:serine-type D-Ala-D-Ala carboxypeptidase activity"/>
    <property type="evidence" value="ECO:0007669"/>
    <property type="project" value="UniProtKB-EC"/>
</dbReference>
<dbReference type="GO" id="GO:0071555">
    <property type="term" value="P:cell wall organization"/>
    <property type="evidence" value="ECO:0007669"/>
    <property type="project" value="UniProtKB-KW"/>
</dbReference>
<dbReference type="InterPro" id="IPR012338">
    <property type="entry name" value="Beta-lactam/transpept-like"/>
</dbReference>
<evidence type="ECO:0000256" key="10">
    <source>
        <dbReference type="ARBA" id="ARBA00023268"/>
    </source>
</evidence>
<evidence type="ECO:0000256" key="5">
    <source>
        <dbReference type="ARBA" id="ARBA00022676"/>
    </source>
</evidence>
<evidence type="ECO:0000256" key="6">
    <source>
        <dbReference type="ARBA" id="ARBA00022679"/>
    </source>
</evidence>
<evidence type="ECO:0000256" key="7">
    <source>
        <dbReference type="ARBA" id="ARBA00022801"/>
    </source>
</evidence>
<dbReference type="GO" id="GO:0009252">
    <property type="term" value="P:peptidoglycan biosynthetic process"/>
    <property type="evidence" value="ECO:0007669"/>
    <property type="project" value="UniProtKB-KW"/>
</dbReference>
<evidence type="ECO:0000259" key="14">
    <source>
        <dbReference type="Pfam" id="PF00905"/>
    </source>
</evidence>
<evidence type="ECO:0000256" key="8">
    <source>
        <dbReference type="ARBA" id="ARBA00022960"/>
    </source>
</evidence>
<dbReference type="Proteomes" id="UP000599074">
    <property type="component" value="Unassembled WGS sequence"/>
</dbReference>
<comment type="similarity">
    <text evidence="2">In the N-terminal section; belongs to the glycosyltransferase 51 family.</text>
</comment>
<dbReference type="InterPro" id="IPR050396">
    <property type="entry name" value="Glycosyltr_51/Transpeptidase"/>
</dbReference>
<keyword evidence="7" id="KW-0378">Hydrolase</keyword>
<comment type="caution">
    <text evidence="16">The sequence shown here is derived from an EMBL/GenBank/DDBJ whole genome shotgun (WGS) entry which is preliminary data.</text>
</comment>
<dbReference type="InterPro" id="IPR001460">
    <property type="entry name" value="PCN-bd_Tpept"/>
</dbReference>
<keyword evidence="3" id="KW-0121">Carboxypeptidase</keyword>
<gene>
    <name evidence="16" type="ORF">Pme01_29460</name>
</gene>
<feature type="domain" description="Penicillin-binding protein transpeptidase" evidence="14">
    <location>
        <begin position="356"/>
        <end position="661"/>
    </location>
</feature>
<dbReference type="Pfam" id="PF00912">
    <property type="entry name" value="Transgly"/>
    <property type="match status" value="1"/>
</dbReference>
<dbReference type="SUPFAM" id="SSF53955">
    <property type="entry name" value="Lysozyme-like"/>
    <property type="match status" value="1"/>
</dbReference>
<evidence type="ECO:0000256" key="4">
    <source>
        <dbReference type="ARBA" id="ARBA00022670"/>
    </source>
</evidence>
<comment type="catalytic activity">
    <reaction evidence="12">
        <text>Preferential cleavage: (Ac)2-L-Lys-D-Ala-|-D-Ala. Also transpeptidation of peptidyl-alanyl moieties that are N-acyl substituents of D-alanine.</text>
        <dbReference type="EC" id="3.4.16.4"/>
    </reaction>
</comment>
<dbReference type="Gene3D" id="3.40.710.10">
    <property type="entry name" value="DD-peptidase/beta-lactamase superfamily"/>
    <property type="match status" value="1"/>
</dbReference>
<dbReference type="GO" id="GO:0008360">
    <property type="term" value="P:regulation of cell shape"/>
    <property type="evidence" value="ECO:0007669"/>
    <property type="project" value="UniProtKB-KW"/>
</dbReference>
<evidence type="ECO:0000256" key="12">
    <source>
        <dbReference type="ARBA" id="ARBA00034000"/>
    </source>
</evidence>
<evidence type="ECO:0000256" key="3">
    <source>
        <dbReference type="ARBA" id="ARBA00022645"/>
    </source>
</evidence>
<keyword evidence="10" id="KW-0511">Multifunctional enzyme</keyword>
<comment type="catalytic activity">
    <reaction evidence="13">
        <text>[GlcNAc-(1-&gt;4)-Mur2Ac(oyl-L-Ala-gamma-D-Glu-L-Lys-D-Ala-D-Ala)](n)-di-trans,octa-cis-undecaprenyl diphosphate + beta-D-GlcNAc-(1-&gt;4)-Mur2Ac(oyl-L-Ala-gamma-D-Glu-L-Lys-D-Ala-D-Ala)-di-trans,octa-cis-undecaprenyl diphosphate = [GlcNAc-(1-&gt;4)-Mur2Ac(oyl-L-Ala-gamma-D-Glu-L-Lys-D-Ala-D-Ala)](n+1)-di-trans,octa-cis-undecaprenyl diphosphate + di-trans,octa-cis-undecaprenyl diphosphate + H(+)</text>
        <dbReference type="Rhea" id="RHEA:23708"/>
        <dbReference type="Rhea" id="RHEA-COMP:9602"/>
        <dbReference type="Rhea" id="RHEA-COMP:9603"/>
        <dbReference type="ChEBI" id="CHEBI:15378"/>
        <dbReference type="ChEBI" id="CHEBI:58405"/>
        <dbReference type="ChEBI" id="CHEBI:60033"/>
        <dbReference type="ChEBI" id="CHEBI:78435"/>
        <dbReference type="EC" id="2.4.99.28"/>
    </reaction>
</comment>